<accession>A0ABT5X7L7</accession>
<keyword evidence="2" id="KW-1185">Reference proteome</keyword>
<protein>
    <submittedName>
        <fullName evidence="1">Uncharacterized protein</fullName>
    </submittedName>
</protein>
<gene>
    <name evidence="1" type="ORF">P0O15_05765</name>
</gene>
<comment type="caution">
    <text evidence="1">The sequence shown here is derived from an EMBL/GenBank/DDBJ whole genome shotgun (WGS) entry which is preliminary data.</text>
</comment>
<proteinExistence type="predicted"/>
<organism evidence="1 2">
    <name type="scientific">Candidatus Methanocrinis natronophilus</name>
    <dbReference type="NCBI Taxonomy" id="3033396"/>
    <lineage>
        <taxon>Archaea</taxon>
        <taxon>Methanobacteriati</taxon>
        <taxon>Methanobacteriota</taxon>
        <taxon>Stenosarchaea group</taxon>
        <taxon>Methanomicrobia</taxon>
        <taxon>Methanotrichales</taxon>
        <taxon>Methanotrichaceae</taxon>
        <taxon>Methanocrinis</taxon>
    </lineage>
</organism>
<evidence type="ECO:0000313" key="2">
    <source>
        <dbReference type="Proteomes" id="UP001220010"/>
    </source>
</evidence>
<evidence type="ECO:0000313" key="1">
    <source>
        <dbReference type="EMBL" id="MDF0590680.1"/>
    </source>
</evidence>
<name>A0ABT5X7L7_9EURY</name>
<dbReference type="EMBL" id="JARFPK010000016">
    <property type="protein sequence ID" value="MDF0590680.1"/>
    <property type="molecule type" value="Genomic_DNA"/>
</dbReference>
<dbReference type="RefSeq" id="WP_316966427.1">
    <property type="nucleotide sequence ID" value="NZ_JARFPK010000016.1"/>
</dbReference>
<dbReference type="Proteomes" id="UP001220010">
    <property type="component" value="Unassembled WGS sequence"/>
</dbReference>
<reference evidence="1 2" key="1">
    <citation type="submission" date="2023-03" db="EMBL/GenBank/DDBJ databases">
        <title>WGS of Methanotrichaceae archaeon Mx.</title>
        <authorList>
            <person name="Sorokin D.Y."/>
            <person name="Merkel A.Y."/>
        </authorList>
    </citation>
    <scope>NUCLEOTIDE SEQUENCE [LARGE SCALE GENOMIC DNA]</scope>
    <source>
        <strain evidence="1 2">Mx</strain>
    </source>
</reference>
<sequence length="77" mass="8610">MVDVSIESVKRKYEVQLMRLPNVTSIGIGDREGSEVLKVFVTQKVPESELKPEEIVPKVLDGYDTDVEEIGFVTAQT</sequence>